<dbReference type="AlphaFoldDB" id="A0A4Q4TA34"/>
<reference evidence="1 2" key="1">
    <citation type="submission" date="2018-06" db="EMBL/GenBank/DDBJ databases">
        <title>Complete Genomes of Monosporascus.</title>
        <authorList>
            <person name="Robinson A.J."/>
            <person name="Natvig D.O."/>
        </authorList>
    </citation>
    <scope>NUCLEOTIDE SEQUENCE [LARGE SCALE GENOMIC DNA]</scope>
    <source>
        <strain evidence="1 2">CBS 110550</strain>
    </source>
</reference>
<dbReference type="STRING" id="155417.A0A4Q4TA34"/>
<name>A0A4Q4TA34_9PEZI</name>
<dbReference type="OrthoDB" id="4841254at2759"/>
<dbReference type="EMBL" id="QJNU01000257">
    <property type="protein sequence ID" value="RYP03465.1"/>
    <property type="molecule type" value="Genomic_DNA"/>
</dbReference>
<evidence type="ECO:0000313" key="2">
    <source>
        <dbReference type="Proteomes" id="UP000293360"/>
    </source>
</evidence>
<sequence length="191" mass="21982">MAQIGWRFILKANDLGFLKEPDEIEDAMGCEKTFRDGLYAGRFTQRGNGLKNAIYSHYSDGKGIIHTVESGWDRSQNREERWQRKNHCARIDDMDPGDDRIPAGIHFVDFQVYESRTGNTDNVYIEKDGRSFGWTQDDQGKWSHINQFRFAEGMDRANLGWADFDGDGQNHIICIEKFSGDGRVFYKSGPQ</sequence>
<protein>
    <submittedName>
        <fullName evidence="1">Uncharacterized protein</fullName>
    </submittedName>
</protein>
<evidence type="ECO:0000313" key="1">
    <source>
        <dbReference type="EMBL" id="RYP03465.1"/>
    </source>
</evidence>
<dbReference type="Proteomes" id="UP000293360">
    <property type="component" value="Unassembled WGS sequence"/>
</dbReference>
<proteinExistence type="predicted"/>
<gene>
    <name evidence="1" type="ORF">DL764_005146</name>
</gene>
<comment type="caution">
    <text evidence="1">The sequence shown here is derived from an EMBL/GenBank/DDBJ whole genome shotgun (WGS) entry which is preliminary data.</text>
</comment>
<organism evidence="1 2">
    <name type="scientific">Monosporascus ibericus</name>
    <dbReference type="NCBI Taxonomy" id="155417"/>
    <lineage>
        <taxon>Eukaryota</taxon>
        <taxon>Fungi</taxon>
        <taxon>Dikarya</taxon>
        <taxon>Ascomycota</taxon>
        <taxon>Pezizomycotina</taxon>
        <taxon>Sordariomycetes</taxon>
        <taxon>Xylariomycetidae</taxon>
        <taxon>Xylariales</taxon>
        <taxon>Xylariales incertae sedis</taxon>
        <taxon>Monosporascus</taxon>
    </lineage>
</organism>
<accession>A0A4Q4TA34</accession>
<keyword evidence="2" id="KW-1185">Reference proteome</keyword>